<accession>A0A2S6GY30</accession>
<dbReference type="InterPro" id="IPR007370">
    <property type="entry name" value="Glu_cys_ligase"/>
</dbReference>
<evidence type="ECO:0000256" key="8">
    <source>
        <dbReference type="HAMAP-Rule" id="MF_00578"/>
    </source>
</evidence>
<evidence type="ECO:0000313" key="11">
    <source>
        <dbReference type="EMBL" id="PPK70087.1"/>
    </source>
</evidence>
<reference evidence="11 12" key="1">
    <citation type="submission" date="2018-02" db="EMBL/GenBank/DDBJ databases">
        <title>Subsurface microbial communities from deep shales in Ohio and West Virginia, USA.</title>
        <authorList>
            <person name="Wrighton K."/>
        </authorList>
    </citation>
    <scope>NUCLEOTIDE SEQUENCE [LARGE SCALE GENOMIC DNA]</scope>
    <source>
        <strain evidence="11 12">OWC-G53F</strain>
    </source>
</reference>
<evidence type="ECO:0000256" key="9">
    <source>
        <dbReference type="RuleBase" id="RU004391"/>
    </source>
</evidence>
<proteinExistence type="inferred from homology"/>
<feature type="domain" description="Glutamate--cysteine ligase" evidence="10">
    <location>
        <begin position="27"/>
        <end position="400"/>
    </location>
</feature>
<dbReference type="Pfam" id="PF04262">
    <property type="entry name" value="Glu_cys_ligase"/>
    <property type="match status" value="1"/>
</dbReference>
<evidence type="ECO:0000313" key="12">
    <source>
        <dbReference type="Proteomes" id="UP000238071"/>
    </source>
</evidence>
<evidence type="ECO:0000256" key="6">
    <source>
        <dbReference type="ARBA" id="ARBA00022840"/>
    </source>
</evidence>
<dbReference type="GO" id="GO:0046872">
    <property type="term" value="F:metal ion binding"/>
    <property type="evidence" value="ECO:0007669"/>
    <property type="project" value="TreeGrafter"/>
</dbReference>
<gene>
    <name evidence="8" type="primary">gshA</name>
    <name evidence="11" type="ORF">B0F88_109189</name>
</gene>
<evidence type="ECO:0000256" key="3">
    <source>
        <dbReference type="ARBA" id="ARBA00022598"/>
    </source>
</evidence>
<comment type="caution">
    <text evidence="11">The sequence shown here is derived from an EMBL/GenBank/DDBJ whole genome shotgun (WGS) entry which is preliminary data.</text>
</comment>
<evidence type="ECO:0000259" key="10">
    <source>
        <dbReference type="Pfam" id="PF04262"/>
    </source>
</evidence>
<keyword evidence="4 8" id="KW-0317">Glutathione biosynthesis</keyword>
<comment type="catalytic activity">
    <reaction evidence="7 8 9">
        <text>L-cysteine + L-glutamate + ATP = gamma-L-glutamyl-L-cysteine + ADP + phosphate + H(+)</text>
        <dbReference type="Rhea" id="RHEA:13285"/>
        <dbReference type="ChEBI" id="CHEBI:15378"/>
        <dbReference type="ChEBI" id="CHEBI:29985"/>
        <dbReference type="ChEBI" id="CHEBI:30616"/>
        <dbReference type="ChEBI" id="CHEBI:35235"/>
        <dbReference type="ChEBI" id="CHEBI:43474"/>
        <dbReference type="ChEBI" id="CHEBI:58173"/>
        <dbReference type="ChEBI" id="CHEBI:456216"/>
        <dbReference type="EC" id="6.3.2.2"/>
    </reaction>
</comment>
<sequence length="542" mass="61427">MTRLYKDHRACTHSMTNLNNALSTRLDRLNANGHQQLLCGGLKGIEKESLRLSKDGFIAQTPHPKALGAALTHPYITTDYSEALIELITPPFADVKDSLEYLHTIHQFVYQHLDNEILLSASMPCGIDGDESIRIAEYGSSNIGRMKHVYRHGLWHRYGRTMQSIAGIHFNYSVPEALWPVLHKEENGGLTLEQFKADAYFGLIRNFQRMGWLILYLFGASPAICKNFFNSRPALMAQFDELDNGTLYHPYATSLRMSDIGYKSKNQANLKIDYNSIDGYVSSLSAAISTPYAEYEKIGTLVDGEYRQLNSNILQIENEFYSTIRPKQIAESGEKPTLALKRRGVRYIEMRSLDLDLFNPIGIDEDKARFIEALLLTCLLQDSPKTSDQEQQINNANQLAVANSGRKPGLELNKNGRGILLRDWATEILESIRPVCAILDRDNAEKPYSATLEKQQLLVRNPDLTPSARMLEQLKQLGQPFARFAFNTSAGHGQYFKSNTLDSGKAQQFNEMAELSHIKQQEIENKEQIPFDDFLNQYFLQA</sequence>
<dbReference type="HAMAP" id="MF_00578">
    <property type="entry name" value="Glu_cys_ligase"/>
    <property type="match status" value="1"/>
</dbReference>
<evidence type="ECO:0000256" key="5">
    <source>
        <dbReference type="ARBA" id="ARBA00022741"/>
    </source>
</evidence>
<keyword evidence="6 8" id="KW-0067">ATP-binding</keyword>
<name>A0A2S6GY30_9GAMM</name>
<dbReference type="EMBL" id="PTIY01000009">
    <property type="protein sequence ID" value="PPK70087.1"/>
    <property type="molecule type" value="Genomic_DNA"/>
</dbReference>
<dbReference type="GO" id="GO:0004357">
    <property type="term" value="F:glutamate-cysteine ligase activity"/>
    <property type="evidence" value="ECO:0007669"/>
    <property type="project" value="UniProtKB-UniRule"/>
</dbReference>
<dbReference type="GO" id="GO:0005524">
    <property type="term" value="F:ATP binding"/>
    <property type="evidence" value="ECO:0007669"/>
    <property type="project" value="UniProtKB-KW"/>
</dbReference>
<dbReference type="PANTHER" id="PTHR38761:SF1">
    <property type="entry name" value="GLUTAMATE--CYSTEINE LIGASE"/>
    <property type="match status" value="1"/>
</dbReference>
<dbReference type="SUPFAM" id="SSF55931">
    <property type="entry name" value="Glutamine synthetase/guanido kinase"/>
    <property type="match status" value="1"/>
</dbReference>
<dbReference type="Gene3D" id="3.30.590.20">
    <property type="match status" value="1"/>
</dbReference>
<comment type="pathway">
    <text evidence="1 8 9">Sulfur metabolism; glutathione biosynthesis; glutathione from L-cysteine and L-glutamate: step 1/2.</text>
</comment>
<comment type="similarity">
    <text evidence="2 8">Belongs to the glutamate--cysteine ligase type 1 family. Type 1 subfamily.</text>
</comment>
<dbReference type="AlphaFoldDB" id="A0A2S6GY30"/>
<dbReference type="PANTHER" id="PTHR38761">
    <property type="entry name" value="GLUTAMATE--CYSTEINE LIGASE"/>
    <property type="match status" value="1"/>
</dbReference>
<keyword evidence="5 8" id="KW-0547">Nucleotide-binding</keyword>
<evidence type="ECO:0000256" key="2">
    <source>
        <dbReference type="ARBA" id="ARBA00008772"/>
    </source>
</evidence>
<dbReference type="GO" id="GO:0005829">
    <property type="term" value="C:cytosol"/>
    <property type="evidence" value="ECO:0007669"/>
    <property type="project" value="TreeGrafter"/>
</dbReference>
<dbReference type="GO" id="GO:0006750">
    <property type="term" value="P:glutathione biosynthetic process"/>
    <property type="evidence" value="ECO:0007669"/>
    <property type="project" value="UniProtKB-UniRule"/>
</dbReference>
<dbReference type="InterPro" id="IPR014746">
    <property type="entry name" value="Gln_synth/guanido_kin_cat_dom"/>
</dbReference>
<protein>
    <recommendedName>
        <fullName evidence="8">Glutamate--cysteine ligase</fullName>
        <ecNumber evidence="8">6.3.2.2</ecNumber>
    </recommendedName>
    <alternativeName>
        <fullName evidence="8">Gamma-ECS</fullName>
        <shortName evidence="8">GCS</shortName>
    </alternativeName>
    <alternativeName>
        <fullName evidence="8">Gamma-glutamylcysteine synthetase</fullName>
    </alternativeName>
</protein>
<evidence type="ECO:0000256" key="1">
    <source>
        <dbReference type="ARBA" id="ARBA00005006"/>
    </source>
</evidence>
<evidence type="ECO:0000256" key="7">
    <source>
        <dbReference type="ARBA" id="ARBA00048819"/>
    </source>
</evidence>
<dbReference type="Proteomes" id="UP000238071">
    <property type="component" value="Unassembled WGS sequence"/>
</dbReference>
<dbReference type="UniPathway" id="UPA00142">
    <property type="reaction ID" value="UER00209"/>
</dbReference>
<dbReference type="NCBIfam" id="TIGR01434">
    <property type="entry name" value="glu_cys_ligase"/>
    <property type="match status" value="1"/>
</dbReference>
<dbReference type="EC" id="6.3.2.2" evidence="8"/>
<dbReference type="InterPro" id="IPR006334">
    <property type="entry name" value="Glut_cys_ligase"/>
</dbReference>
<evidence type="ECO:0000256" key="4">
    <source>
        <dbReference type="ARBA" id="ARBA00022684"/>
    </source>
</evidence>
<organism evidence="11 12">
    <name type="scientific">Methylobacter tundripaludum</name>
    <dbReference type="NCBI Taxonomy" id="173365"/>
    <lineage>
        <taxon>Bacteria</taxon>
        <taxon>Pseudomonadati</taxon>
        <taxon>Pseudomonadota</taxon>
        <taxon>Gammaproteobacteria</taxon>
        <taxon>Methylococcales</taxon>
        <taxon>Methylococcaceae</taxon>
        <taxon>Methylobacter</taxon>
    </lineage>
</organism>
<keyword evidence="12" id="KW-1185">Reference proteome</keyword>
<keyword evidence="3 8" id="KW-0436">Ligase</keyword>